<dbReference type="InterPro" id="IPR036412">
    <property type="entry name" value="HAD-like_sf"/>
</dbReference>
<dbReference type="InterPro" id="IPR041492">
    <property type="entry name" value="HAD_2"/>
</dbReference>
<dbReference type="GO" id="GO:0016791">
    <property type="term" value="F:phosphatase activity"/>
    <property type="evidence" value="ECO:0007669"/>
    <property type="project" value="TreeGrafter"/>
</dbReference>
<dbReference type="VEuPathDB" id="GiardiaDB:SS50377_25074"/>
<dbReference type="Pfam" id="PF13419">
    <property type="entry name" value="HAD_2"/>
    <property type="match status" value="1"/>
</dbReference>
<dbReference type="SFLD" id="SFLDG01129">
    <property type="entry name" value="C1.5:_HAD__Beta-PGM__Phosphata"/>
    <property type="match status" value="1"/>
</dbReference>
<gene>
    <name evidence="1" type="ORF">SS50377_17390</name>
</gene>
<dbReference type="CDD" id="cd07505">
    <property type="entry name" value="HAD_BPGM-like"/>
    <property type="match status" value="1"/>
</dbReference>
<accession>V6LF82</accession>
<dbReference type="SUPFAM" id="SSF56784">
    <property type="entry name" value="HAD-like"/>
    <property type="match status" value="1"/>
</dbReference>
<name>V6LF82_9EUKA</name>
<dbReference type="SFLD" id="SFLDS00003">
    <property type="entry name" value="Haloacid_Dehalogenase"/>
    <property type="match status" value="1"/>
</dbReference>
<dbReference type="InterPro" id="IPR006439">
    <property type="entry name" value="HAD-SF_hydro_IA"/>
</dbReference>
<evidence type="ECO:0000313" key="1">
    <source>
        <dbReference type="EMBL" id="EST42943.1"/>
    </source>
</evidence>
<dbReference type="Gene3D" id="1.10.150.240">
    <property type="entry name" value="Putative phosphatase, domain 2"/>
    <property type="match status" value="1"/>
</dbReference>
<dbReference type="PANTHER" id="PTHR18901:SF38">
    <property type="entry name" value="PSEUDOURIDINE-5'-PHOSPHATASE"/>
    <property type="match status" value="1"/>
</dbReference>
<protein>
    <submittedName>
        <fullName evidence="1">Hydrolase, haloacid dehalogenase-like family</fullName>
    </submittedName>
</protein>
<proteinExistence type="predicted"/>
<reference evidence="1" key="1">
    <citation type="journal article" date="2014" name="PLoS Genet.">
        <title>The Genome of Spironucleus salmonicida Highlights a Fish Pathogen Adapted to Fluctuating Environments.</title>
        <authorList>
            <person name="Xu F."/>
            <person name="Jerlstrom-Hultqvist J."/>
            <person name="Einarsson E."/>
            <person name="Astvaldsson A."/>
            <person name="Svard S.G."/>
            <person name="Andersson J.O."/>
        </authorList>
    </citation>
    <scope>NUCLEOTIDE SEQUENCE</scope>
</reference>
<dbReference type="EMBL" id="KI546150">
    <property type="protein sequence ID" value="EST42943.1"/>
    <property type="molecule type" value="Genomic_DNA"/>
</dbReference>
<keyword evidence="1" id="KW-0378">Hydrolase</keyword>
<sequence length="221" mass="25205">MNIQFKMLEDMKYFVFDFDGTLINSIPVWEKVHGMVFENYNIPYLEKQHLDNIQGLSTPDCSKFIITKYNLTASVEEVKDIFISNCIKLFQQVEFINNGDNFLRMLIEKKIPVGLATACPHAVIESFLSRYPDIRQNITIVTCEDVGASKPSPKVFLECMRQIGGNPQETVVFEDTVAGMQGARASGGRVIGILSERNQMDQKREICDFLVDDYTELLKEL</sequence>
<dbReference type="NCBIfam" id="TIGR01509">
    <property type="entry name" value="HAD-SF-IA-v3"/>
    <property type="match status" value="1"/>
</dbReference>
<organism evidence="1">
    <name type="scientific">Spironucleus salmonicida</name>
    <dbReference type="NCBI Taxonomy" id="348837"/>
    <lineage>
        <taxon>Eukaryota</taxon>
        <taxon>Metamonada</taxon>
        <taxon>Diplomonadida</taxon>
        <taxon>Hexamitidae</taxon>
        <taxon>Hexamitinae</taxon>
        <taxon>Spironucleus</taxon>
    </lineage>
</organism>
<dbReference type="PANTHER" id="PTHR18901">
    <property type="entry name" value="2-DEOXYGLUCOSE-6-PHOSPHATE PHOSPHATASE 2"/>
    <property type="match status" value="1"/>
</dbReference>
<dbReference type="InterPro" id="IPR023214">
    <property type="entry name" value="HAD_sf"/>
</dbReference>
<dbReference type="InterPro" id="IPR023198">
    <property type="entry name" value="PGP-like_dom2"/>
</dbReference>
<dbReference type="AlphaFoldDB" id="V6LF82"/>
<dbReference type="Gene3D" id="3.40.50.1000">
    <property type="entry name" value="HAD superfamily/HAD-like"/>
    <property type="match status" value="1"/>
</dbReference>